<dbReference type="GO" id="GO:0008270">
    <property type="term" value="F:zinc ion binding"/>
    <property type="evidence" value="ECO:0007669"/>
    <property type="project" value="UniProtKB-KW"/>
</dbReference>
<dbReference type="Proteomes" id="UP000266673">
    <property type="component" value="Unassembled WGS sequence"/>
</dbReference>
<dbReference type="PROSITE" id="PS50966">
    <property type="entry name" value="ZF_SWIM"/>
    <property type="match status" value="1"/>
</dbReference>
<sequence length="642" mass="74433">MEASNVMDNMFEVCHNQFCTTIPRAYLPPEETFPIEVQDKPTELVIAINFSWESLLEILKPVLPMNYTYLIQSFDDLPPFQTEENFEIPNFKLDAFVNVNNVEKAQRRQLLLSHPVEINIEFMHNHVINSASSLSFRHVNNKVCEKFINLFRDGHSLASALHVFEDELCLNITNEQELLEILANQAYNPGYDYVAKLFQQYRDNVLGGRNEKSIFECLDSIILEYNNSGKGRVVLQEYNSNSGNAFILCIVTNLMARIHKKIPQAQEICYIDASVSFDPLNISITLLYTSCAAGALPLGLFLTSNEQEITIEKALTLLKTILPPNAFYGQGPQARPLIFWRWIYDSKHQIEKEDRMYIMENMKKILYSLSNSEMETHYEDFKQKYYNKYSQLKRHVELLWVHRQFWALSFRAKLPLYDNEYLVPSTNENSNTNYIVNSEIGICSCPVGMSDAPCKHQEAVVSKFHISIFNFIPSLTPNDCAIYTYIALGYINLNQDRLFYVSLHARPMLQNQEILYTGNKPEVLDKECDKIIETNNSNFILFLEEIRSDYQNADESLRTALDKFKDRYNSAKSKSVSRLSSFLYDINRNMDPMAHIKSGAHIRVQVESIKRRNIKQKPVIENKENKNLDPHIYSCRPNPKLL</sequence>
<gene>
    <name evidence="3" type="ORF">C2G38_2182064</name>
</gene>
<dbReference type="InterPro" id="IPR007527">
    <property type="entry name" value="Znf_SWIM"/>
</dbReference>
<dbReference type="STRING" id="44941.A0A397VAC2"/>
<dbReference type="AlphaFoldDB" id="A0A397VAC2"/>
<dbReference type="EMBL" id="QKWP01000478">
    <property type="protein sequence ID" value="RIB19380.1"/>
    <property type="molecule type" value="Genomic_DNA"/>
</dbReference>
<proteinExistence type="predicted"/>
<dbReference type="OrthoDB" id="6784354at2759"/>
<comment type="caution">
    <text evidence="3">The sequence shown here is derived from an EMBL/GenBank/DDBJ whole genome shotgun (WGS) entry which is preliminary data.</text>
</comment>
<name>A0A397VAC2_9GLOM</name>
<evidence type="ECO:0000313" key="4">
    <source>
        <dbReference type="Proteomes" id="UP000266673"/>
    </source>
</evidence>
<accession>A0A397VAC2</accession>
<feature type="domain" description="SWIM-type" evidence="2">
    <location>
        <begin position="434"/>
        <end position="465"/>
    </location>
</feature>
<evidence type="ECO:0000313" key="3">
    <source>
        <dbReference type="EMBL" id="RIB19380.1"/>
    </source>
</evidence>
<protein>
    <recommendedName>
        <fullName evidence="2">SWIM-type domain-containing protein</fullName>
    </recommendedName>
</protein>
<evidence type="ECO:0000259" key="2">
    <source>
        <dbReference type="PROSITE" id="PS50966"/>
    </source>
</evidence>
<keyword evidence="4" id="KW-1185">Reference proteome</keyword>
<keyword evidence="1" id="KW-0862">Zinc</keyword>
<organism evidence="3 4">
    <name type="scientific">Gigaspora rosea</name>
    <dbReference type="NCBI Taxonomy" id="44941"/>
    <lineage>
        <taxon>Eukaryota</taxon>
        <taxon>Fungi</taxon>
        <taxon>Fungi incertae sedis</taxon>
        <taxon>Mucoromycota</taxon>
        <taxon>Glomeromycotina</taxon>
        <taxon>Glomeromycetes</taxon>
        <taxon>Diversisporales</taxon>
        <taxon>Gigasporaceae</taxon>
        <taxon>Gigaspora</taxon>
    </lineage>
</organism>
<keyword evidence="1" id="KW-0863">Zinc-finger</keyword>
<reference evidence="3 4" key="1">
    <citation type="submission" date="2018-06" db="EMBL/GenBank/DDBJ databases">
        <title>Comparative genomics reveals the genomic features of Rhizophagus irregularis, R. cerebriforme, R. diaphanum and Gigaspora rosea, and their symbiotic lifestyle signature.</title>
        <authorList>
            <person name="Morin E."/>
            <person name="San Clemente H."/>
            <person name="Chen E.C.H."/>
            <person name="De La Providencia I."/>
            <person name="Hainaut M."/>
            <person name="Kuo A."/>
            <person name="Kohler A."/>
            <person name="Murat C."/>
            <person name="Tang N."/>
            <person name="Roy S."/>
            <person name="Loubradou J."/>
            <person name="Henrissat B."/>
            <person name="Grigoriev I.V."/>
            <person name="Corradi N."/>
            <person name="Roux C."/>
            <person name="Martin F.M."/>
        </authorList>
    </citation>
    <scope>NUCLEOTIDE SEQUENCE [LARGE SCALE GENOMIC DNA]</scope>
    <source>
        <strain evidence="3 4">DAOM 194757</strain>
    </source>
</reference>
<dbReference type="PANTHER" id="PTHR35385:SF2">
    <property type="entry name" value="PROTEIN B, PUTATIVE-RELATED"/>
    <property type="match status" value="1"/>
</dbReference>
<keyword evidence="1" id="KW-0479">Metal-binding</keyword>
<dbReference type="PANTHER" id="PTHR35385">
    <property type="entry name" value="PROTEIN B, PUTATIVE-RELATED-RELATED"/>
    <property type="match status" value="1"/>
</dbReference>
<evidence type="ECO:0000256" key="1">
    <source>
        <dbReference type="PROSITE-ProRule" id="PRU00325"/>
    </source>
</evidence>